<feature type="transmembrane region" description="Helical" evidence="1">
    <location>
        <begin position="230"/>
        <end position="253"/>
    </location>
</feature>
<proteinExistence type="predicted"/>
<sequence>MPAPNGVLTLLLPQALLFQDRDLEYSATSDLDMLNTAHSAFSILNHTVVSLGHEKGNGGEHKTNIEWCYKESAKRSRLSSETGDQLELMDLSGHDRQTLSLDSMEEVITVMVPLVMTSPIFVSNFTSFKTMMALTGDVKDIVRPYAEGQFSAFFRMHTSDFGINAARRKDVLGLSQAVNRGLFSRCNLLSMPRPNAQQNNAKQLMKLAELTWEMDSWVMDENSVTVNCDLYVWAVIAGAVILAGGGMAVAFSVGNRIQGVDPSNMATYTWVLATFLILVCKSLLVSNWAWNDFLHRRVRCRSVSELHAVTGINEQLIVAKLLHDEGGHSILKVRGPYNSVFLNKSDDGFSIDCPPDLRTLLLSGLTPLKVITPRGYALVCLDGRRGTELAVVEHQGTESKAHLVCEDFSRMAQRTERRCPHYAIRLPLTRSKNLKWKMVQGIYNVMDAVLL</sequence>
<evidence type="ECO:0000313" key="3">
    <source>
        <dbReference type="Proteomes" id="UP000325902"/>
    </source>
</evidence>
<keyword evidence="1" id="KW-1133">Transmembrane helix</keyword>
<dbReference type="EMBL" id="VCHE01000227">
    <property type="protein sequence ID" value="KAB2569096.1"/>
    <property type="molecule type" value="Genomic_DNA"/>
</dbReference>
<keyword evidence="1" id="KW-0472">Membrane</keyword>
<feature type="transmembrane region" description="Helical" evidence="1">
    <location>
        <begin position="265"/>
        <end position="290"/>
    </location>
</feature>
<evidence type="ECO:0000256" key="1">
    <source>
        <dbReference type="SAM" id="Phobius"/>
    </source>
</evidence>
<comment type="caution">
    <text evidence="2">The sequence shown here is derived from an EMBL/GenBank/DDBJ whole genome shotgun (WGS) entry which is preliminary data.</text>
</comment>
<reference evidence="2 3" key="1">
    <citation type="journal article" date="2019" name="Sci. Rep.">
        <title>A multi-omics analysis of the grapevine pathogen Lasiodiplodia theobromae reveals that temperature affects the expression of virulence- and pathogenicity-related genes.</title>
        <authorList>
            <person name="Felix C."/>
            <person name="Meneses R."/>
            <person name="Goncalves M.F.M."/>
            <person name="Tilleman L."/>
            <person name="Duarte A.S."/>
            <person name="Jorrin-Novo J.V."/>
            <person name="Van de Peer Y."/>
            <person name="Deforce D."/>
            <person name="Van Nieuwerburgh F."/>
            <person name="Esteves A.C."/>
            <person name="Alves A."/>
        </authorList>
    </citation>
    <scope>NUCLEOTIDE SEQUENCE [LARGE SCALE GENOMIC DNA]</scope>
    <source>
        <strain evidence="2 3">LA-SOL3</strain>
    </source>
</reference>
<accession>A0A5N5CUR8</accession>
<dbReference type="OrthoDB" id="5419219at2759"/>
<dbReference type="Proteomes" id="UP000325902">
    <property type="component" value="Unassembled WGS sequence"/>
</dbReference>
<evidence type="ECO:0000313" key="2">
    <source>
        <dbReference type="EMBL" id="KAB2569096.1"/>
    </source>
</evidence>
<gene>
    <name evidence="2" type="ORF">DBV05_g12231</name>
</gene>
<keyword evidence="3" id="KW-1185">Reference proteome</keyword>
<dbReference type="AlphaFoldDB" id="A0A5N5CUR8"/>
<protein>
    <submittedName>
        <fullName evidence="2">Uncharacterized protein</fullName>
    </submittedName>
</protein>
<keyword evidence="1" id="KW-0812">Transmembrane</keyword>
<name>A0A5N5CUR8_9PEZI</name>
<organism evidence="2 3">
    <name type="scientific">Lasiodiplodia theobromae</name>
    <dbReference type="NCBI Taxonomy" id="45133"/>
    <lineage>
        <taxon>Eukaryota</taxon>
        <taxon>Fungi</taxon>
        <taxon>Dikarya</taxon>
        <taxon>Ascomycota</taxon>
        <taxon>Pezizomycotina</taxon>
        <taxon>Dothideomycetes</taxon>
        <taxon>Dothideomycetes incertae sedis</taxon>
        <taxon>Botryosphaeriales</taxon>
        <taxon>Botryosphaeriaceae</taxon>
        <taxon>Lasiodiplodia</taxon>
    </lineage>
</organism>